<keyword evidence="1" id="KW-0812">Transmembrane</keyword>
<dbReference type="Proteomes" id="UP001321520">
    <property type="component" value="Plasmid unnamed"/>
</dbReference>
<evidence type="ECO:0000256" key="1">
    <source>
        <dbReference type="SAM" id="Phobius"/>
    </source>
</evidence>
<name>A0ABY9EFD3_9GAMM</name>
<keyword evidence="1" id="KW-0472">Membrane</keyword>
<keyword evidence="1" id="KW-1133">Transmembrane helix</keyword>
<feature type="transmembrane region" description="Helical" evidence="1">
    <location>
        <begin position="12"/>
        <end position="32"/>
    </location>
</feature>
<evidence type="ECO:0008006" key="4">
    <source>
        <dbReference type="Google" id="ProtNLM"/>
    </source>
</evidence>
<keyword evidence="2" id="KW-0614">Plasmid</keyword>
<accession>A0ABY9EFD3</accession>
<proteinExistence type="predicted"/>
<evidence type="ECO:0000313" key="2">
    <source>
        <dbReference type="EMBL" id="WKD51718.1"/>
    </source>
</evidence>
<organism evidence="2 3">
    <name type="scientific">Microbulbifer spongiae</name>
    <dbReference type="NCBI Taxonomy" id="2944933"/>
    <lineage>
        <taxon>Bacteria</taxon>
        <taxon>Pseudomonadati</taxon>
        <taxon>Pseudomonadota</taxon>
        <taxon>Gammaproteobacteria</taxon>
        <taxon>Cellvibrionales</taxon>
        <taxon>Microbulbiferaceae</taxon>
        <taxon>Microbulbifer</taxon>
    </lineage>
</organism>
<geneLocation type="plasmid" evidence="2 3">
    <name>unnamed</name>
</geneLocation>
<feature type="transmembrane region" description="Helical" evidence="1">
    <location>
        <begin position="69"/>
        <end position="91"/>
    </location>
</feature>
<gene>
    <name evidence="2" type="ORF">M8T91_18575</name>
</gene>
<dbReference type="Pfam" id="PF20337">
    <property type="entry name" value="DUF6632"/>
    <property type="match status" value="1"/>
</dbReference>
<reference evidence="2 3" key="1">
    <citation type="submission" date="2022-05" db="EMBL/GenBank/DDBJ databases">
        <title>Microbulbifer sp. nov., isolated from sponge.</title>
        <authorList>
            <person name="Gao L."/>
        </authorList>
    </citation>
    <scope>NUCLEOTIDE SEQUENCE [LARGE SCALE GENOMIC DNA]</scope>
    <source>
        <strain evidence="2 3">MI-G</strain>
        <plasmid evidence="2 3">unnamed</plasmid>
    </source>
</reference>
<evidence type="ECO:0000313" key="3">
    <source>
        <dbReference type="Proteomes" id="UP001321520"/>
    </source>
</evidence>
<feature type="transmembrane region" description="Helical" evidence="1">
    <location>
        <begin position="44"/>
        <end position="62"/>
    </location>
</feature>
<dbReference type="RefSeq" id="WP_301419304.1">
    <property type="nucleotide sequence ID" value="NZ_CP098024.1"/>
</dbReference>
<dbReference type="EMBL" id="CP098024">
    <property type="protein sequence ID" value="WKD51718.1"/>
    <property type="molecule type" value="Genomic_DNA"/>
</dbReference>
<sequence>MDDLTRVKYLRIALIIIGIFRIIGTYPMMSWARPLEWGWMSPYTEYKLVILSVYITLGIFLIRASNNLFANLGLIWFTIFLHFISATVLTILEVSGQSSQADLIGVISMQYLIAGVLWYLMPRNLKRLQQQLKIGSE</sequence>
<keyword evidence="3" id="KW-1185">Reference proteome</keyword>
<protein>
    <recommendedName>
        <fullName evidence="4">DoxX family protein</fullName>
    </recommendedName>
</protein>
<feature type="transmembrane region" description="Helical" evidence="1">
    <location>
        <begin position="103"/>
        <end position="121"/>
    </location>
</feature>
<dbReference type="InterPro" id="IPR046572">
    <property type="entry name" value="DUF6632"/>
</dbReference>